<name>A7EC12_SCLS1</name>
<dbReference type="KEGG" id="ssl:SS1G_02849"/>
<evidence type="ECO:0000313" key="2">
    <source>
        <dbReference type="EMBL" id="EDN99990.1"/>
    </source>
</evidence>
<dbReference type="InParanoid" id="A7EC12"/>
<keyword evidence="3" id="KW-1185">Reference proteome</keyword>
<feature type="region of interest" description="Disordered" evidence="1">
    <location>
        <begin position="1"/>
        <end position="22"/>
    </location>
</feature>
<dbReference type="RefSeq" id="XP_001596628.1">
    <property type="nucleotide sequence ID" value="XM_001596578.1"/>
</dbReference>
<accession>A7EC12</accession>
<dbReference type="AlphaFoldDB" id="A7EC12"/>
<evidence type="ECO:0000256" key="1">
    <source>
        <dbReference type="SAM" id="MobiDB-lite"/>
    </source>
</evidence>
<organism evidence="2 3">
    <name type="scientific">Sclerotinia sclerotiorum (strain ATCC 18683 / 1980 / Ss-1)</name>
    <name type="common">White mold</name>
    <name type="synonym">Whetzelinia sclerotiorum</name>
    <dbReference type="NCBI Taxonomy" id="665079"/>
    <lineage>
        <taxon>Eukaryota</taxon>
        <taxon>Fungi</taxon>
        <taxon>Dikarya</taxon>
        <taxon>Ascomycota</taxon>
        <taxon>Pezizomycotina</taxon>
        <taxon>Leotiomycetes</taxon>
        <taxon>Helotiales</taxon>
        <taxon>Sclerotiniaceae</taxon>
        <taxon>Sclerotinia</taxon>
    </lineage>
</organism>
<dbReference type="EMBL" id="CH476623">
    <property type="protein sequence ID" value="EDN99990.1"/>
    <property type="molecule type" value="Genomic_DNA"/>
</dbReference>
<dbReference type="Proteomes" id="UP000001312">
    <property type="component" value="Unassembled WGS sequence"/>
</dbReference>
<evidence type="ECO:0000313" key="3">
    <source>
        <dbReference type="Proteomes" id="UP000001312"/>
    </source>
</evidence>
<reference evidence="3" key="1">
    <citation type="journal article" date="2011" name="PLoS Genet.">
        <title>Genomic analysis of the necrotrophic fungal pathogens Sclerotinia sclerotiorum and Botrytis cinerea.</title>
        <authorList>
            <person name="Amselem J."/>
            <person name="Cuomo C.A."/>
            <person name="van Kan J.A."/>
            <person name="Viaud M."/>
            <person name="Benito E.P."/>
            <person name="Couloux A."/>
            <person name="Coutinho P.M."/>
            <person name="de Vries R.P."/>
            <person name="Dyer P.S."/>
            <person name="Fillinger S."/>
            <person name="Fournier E."/>
            <person name="Gout L."/>
            <person name="Hahn M."/>
            <person name="Kohn L."/>
            <person name="Lapalu N."/>
            <person name="Plummer K.M."/>
            <person name="Pradier J.M."/>
            <person name="Quevillon E."/>
            <person name="Sharon A."/>
            <person name="Simon A."/>
            <person name="ten Have A."/>
            <person name="Tudzynski B."/>
            <person name="Tudzynski P."/>
            <person name="Wincker P."/>
            <person name="Andrew M."/>
            <person name="Anthouard V."/>
            <person name="Beever R.E."/>
            <person name="Beffa R."/>
            <person name="Benoit I."/>
            <person name="Bouzid O."/>
            <person name="Brault B."/>
            <person name="Chen Z."/>
            <person name="Choquer M."/>
            <person name="Collemare J."/>
            <person name="Cotton P."/>
            <person name="Danchin E.G."/>
            <person name="Da Silva C."/>
            <person name="Gautier A."/>
            <person name="Giraud C."/>
            <person name="Giraud T."/>
            <person name="Gonzalez C."/>
            <person name="Grossetete S."/>
            <person name="Guldener U."/>
            <person name="Henrissat B."/>
            <person name="Howlett B.J."/>
            <person name="Kodira C."/>
            <person name="Kretschmer M."/>
            <person name="Lappartient A."/>
            <person name="Leroch M."/>
            <person name="Levis C."/>
            <person name="Mauceli E."/>
            <person name="Neuveglise C."/>
            <person name="Oeser B."/>
            <person name="Pearson M."/>
            <person name="Poulain J."/>
            <person name="Poussereau N."/>
            <person name="Quesneville H."/>
            <person name="Rascle C."/>
            <person name="Schumacher J."/>
            <person name="Segurens B."/>
            <person name="Sexton A."/>
            <person name="Silva E."/>
            <person name="Sirven C."/>
            <person name="Soanes D.M."/>
            <person name="Talbot N.J."/>
            <person name="Templeton M."/>
            <person name="Yandava C."/>
            <person name="Yarden O."/>
            <person name="Zeng Q."/>
            <person name="Rollins J.A."/>
            <person name="Lebrun M.H."/>
            <person name="Dickman M."/>
        </authorList>
    </citation>
    <scope>NUCLEOTIDE SEQUENCE [LARGE SCALE GENOMIC DNA]</scope>
    <source>
        <strain evidence="3">ATCC 18683 / 1980 / Ss-1</strain>
    </source>
</reference>
<proteinExistence type="predicted"/>
<feature type="compositionally biased region" description="Basic and acidic residues" evidence="1">
    <location>
        <begin position="1"/>
        <end position="10"/>
    </location>
</feature>
<dbReference type="GeneID" id="5493067"/>
<sequence length="40" mass="4556">MECHPLKNPDRQVGSSTEDNAPAAYRFQTMGFNKAQWDVD</sequence>
<dbReference type="HOGENOM" id="CLU_3299655_0_0_1"/>
<gene>
    <name evidence="2" type="ORF">SS1G_02849</name>
</gene>
<protein>
    <submittedName>
        <fullName evidence="2">Uncharacterized protein</fullName>
    </submittedName>
</protein>